<accession>A0AAW0GKK1</accession>
<feature type="compositionally biased region" description="Low complexity" evidence="1">
    <location>
        <begin position="368"/>
        <end position="380"/>
    </location>
</feature>
<organism evidence="2 3">
    <name type="scientific">Cerrena zonata</name>
    <dbReference type="NCBI Taxonomy" id="2478898"/>
    <lineage>
        <taxon>Eukaryota</taxon>
        <taxon>Fungi</taxon>
        <taxon>Dikarya</taxon>
        <taxon>Basidiomycota</taxon>
        <taxon>Agaricomycotina</taxon>
        <taxon>Agaricomycetes</taxon>
        <taxon>Polyporales</taxon>
        <taxon>Cerrenaceae</taxon>
        <taxon>Cerrena</taxon>
    </lineage>
</organism>
<dbReference type="EMBL" id="JASBNA010000003">
    <property type="protein sequence ID" value="KAK7693187.1"/>
    <property type="molecule type" value="Genomic_DNA"/>
</dbReference>
<comment type="caution">
    <text evidence="2">The sequence shown here is derived from an EMBL/GenBank/DDBJ whole genome shotgun (WGS) entry which is preliminary data.</text>
</comment>
<reference evidence="2 3" key="1">
    <citation type="submission" date="2022-09" db="EMBL/GenBank/DDBJ databases">
        <authorList>
            <person name="Palmer J.M."/>
        </authorList>
    </citation>
    <scope>NUCLEOTIDE SEQUENCE [LARGE SCALE GENOMIC DNA]</scope>
    <source>
        <strain evidence="2 3">DSM 7382</strain>
    </source>
</reference>
<dbReference type="Proteomes" id="UP001385951">
    <property type="component" value="Unassembled WGS sequence"/>
</dbReference>
<feature type="region of interest" description="Disordered" evidence="1">
    <location>
        <begin position="361"/>
        <end position="380"/>
    </location>
</feature>
<sequence length="419" mass="46817">MANALSPSISSPHLGAPHPSQDISLQHIPDVFVIPPEEEQDINPPFQYFDASQAALAATSPDFDALDVALGLFQQADGNRAPVFHRHHTNESQDTIIMPRRSLSRQSILADSDVVEDDIMRSHSDNRRGFDEDVVEVIKVRRNEGMSDVSDGKQTMMRKSKTFRARASQALRSIKNVAKTNRKPVSDIWPAAGKDENIDHTQQDVSDRHPIPNLTRRKSATLSQLFGTVRSSSRSSMNTPDPVVIKPSLSHESALPTPRRASTSLGDRTNTQTTLENNEEDDRSKPVLSKRKSFRNRISVLDLQRLFTPSTSGVVSSEERMETVRPSSRASKRESIPLSLSSRLSSNHSDPQVIQDVFGTPVSRPHQRSSLALSKSSSNNSSALRREFDEDVILETSFEMRLDSLQFDSLHFDPEEYEL</sequence>
<name>A0AAW0GKK1_9APHY</name>
<feature type="compositionally biased region" description="Polar residues" evidence="1">
    <location>
        <begin position="1"/>
        <end position="11"/>
    </location>
</feature>
<evidence type="ECO:0000313" key="3">
    <source>
        <dbReference type="Proteomes" id="UP001385951"/>
    </source>
</evidence>
<feature type="region of interest" description="Disordered" evidence="1">
    <location>
        <begin position="1"/>
        <end position="22"/>
    </location>
</feature>
<feature type="compositionally biased region" description="Basic and acidic residues" evidence="1">
    <location>
        <begin position="193"/>
        <end position="210"/>
    </location>
</feature>
<proteinExistence type="predicted"/>
<evidence type="ECO:0000313" key="2">
    <source>
        <dbReference type="EMBL" id="KAK7693187.1"/>
    </source>
</evidence>
<gene>
    <name evidence="2" type="ORF">QCA50_002753</name>
</gene>
<feature type="region of interest" description="Disordered" evidence="1">
    <location>
        <begin position="187"/>
        <end position="288"/>
    </location>
</feature>
<feature type="compositionally biased region" description="Low complexity" evidence="1">
    <location>
        <begin position="336"/>
        <end position="349"/>
    </location>
</feature>
<dbReference type="AlphaFoldDB" id="A0AAW0GKK1"/>
<feature type="compositionally biased region" description="Polar residues" evidence="1">
    <location>
        <begin position="220"/>
        <end position="239"/>
    </location>
</feature>
<feature type="region of interest" description="Disordered" evidence="1">
    <location>
        <begin position="311"/>
        <end position="353"/>
    </location>
</feature>
<protein>
    <submittedName>
        <fullName evidence="2">Uncharacterized protein</fullName>
    </submittedName>
</protein>
<evidence type="ECO:0000256" key="1">
    <source>
        <dbReference type="SAM" id="MobiDB-lite"/>
    </source>
</evidence>
<keyword evidence="3" id="KW-1185">Reference proteome</keyword>